<name>S7WTS7_9BACT</name>
<protein>
    <submittedName>
        <fullName evidence="2">RNA polymerase ECF-type sigma factor</fullName>
    </submittedName>
</protein>
<proteinExistence type="predicted"/>
<feature type="domain" description="RNA polymerase sigma factor 70 region 4 type 2" evidence="1">
    <location>
        <begin position="2"/>
        <end position="50"/>
    </location>
</feature>
<evidence type="ECO:0000313" key="2">
    <source>
        <dbReference type="EMBL" id="EPR67508.1"/>
    </source>
</evidence>
<reference evidence="2 3" key="1">
    <citation type="journal article" date="2013" name="Genome Announc.">
        <title>Draft Genome Sequence of Cyclobacterium qasimii Strain M12-11BT, Isolated from Arctic Marine Sediment.</title>
        <authorList>
            <person name="Shivaji S."/>
            <person name="Ara S."/>
            <person name="Singh A."/>
            <person name="Kumar Pinnaka A."/>
        </authorList>
    </citation>
    <scope>NUCLEOTIDE SEQUENCE [LARGE SCALE GENOMIC DNA]</scope>
    <source>
        <strain evidence="2 3">M12-11B</strain>
    </source>
</reference>
<evidence type="ECO:0000259" key="1">
    <source>
        <dbReference type="Pfam" id="PF08281"/>
    </source>
</evidence>
<comment type="caution">
    <text evidence="2">The sequence shown here is derived from an EMBL/GenBank/DDBJ whole genome shotgun (WGS) entry which is preliminary data.</text>
</comment>
<dbReference type="EMBL" id="ATNM01000123">
    <property type="protein sequence ID" value="EPR67508.1"/>
    <property type="molecule type" value="Genomic_DNA"/>
</dbReference>
<dbReference type="GO" id="GO:0006352">
    <property type="term" value="P:DNA-templated transcription initiation"/>
    <property type="evidence" value="ECO:0007669"/>
    <property type="project" value="InterPro"/>
</dbReference>
<dbReference type="PATRIC" id="fig|641524.5.peg.3501"/>
<dbReference type="Pfam" id="PF08281">
    <property type="entry name" value="Sigma70_r4_2"/>
    <property type="match status" value="1"/>
</dbReference>
<dbReference type="GO" id="GO:0003677">
    <property type="term" value="F:DNA binding"/>
    <property type="evidence" value="ECO:0007669"/>
    <property type="project" value="InterPro"/>
</dbReference>
<gene>
    <name evidence="2" type="ORF">ADICYQ_3532</name>
</gene>
<sequence length="67" mass="7440">MLKLVASLPVGYRTVFNLYAIEGYSHKEISELLGIAENTSKSQLSRARSLLQKQIAPSSFKIKSNGR</sequence>
<dbReference type="STRING" id="641524.ADICYQ_3532"/>
<dbReference type="GO" id="GO:0016987">
    <property type="term" value="F:sigma factor activity"/>
    <property type="evidence" value="ECO:0007669"/>
    <property type="project" value="InterPro"/>
</dbReference>
<dbReference type="Gene3D" id="1.10.10.10">
    <property type="entry name" value="Winged helix-like DNA-binding domain superfamily/Winged helix DNA-binding domain"/>
    <property type="match status" value="1"/>
</dbReference>
<dbReference type="InterPro" id="IPR013249">
    <property type="entry name" value="RNA_pol_sigma70_r4_t2"/>
</dbReference>
<dbReference type="SUPFAM" id="SSF88659">
    <property type="entry name" value="Sigma3 and sigma4 domains of RNA polymerase sigma factors"/>
    <property type="match status" value="1"/>
</dbReference>
<dbReference type="InterPro" id="IPR036388">
    <property type="entry name" value="WH-like_DNA-bd_sf"/>
</dbReference>
<dbReference type="Proteomes" id="UP000014974">
    <property type="component" value="Unassembled WGS sequence"/>
</dbReference>
<accession>S7WTS7</accession>
<evidence type="ECO:0000313" key="3">
    <source>
        <dbReference type="Proteomes" id="UP000014974"/>
    </source>
</evidence>
<dbReference type="AlphaFoldDB" id="S7WTS7"/>
<dbReference type="eggNOG" id="COG1595">
    <property type="taxonomic scope" value="Bacteria"/>
</dbReference>
<organism evidence="2 3">
    <name type="scientific">Cyclobacterium qasimii M12-11B</name>
    <dbReference type="NCBI Taxonomy" id="641524"/>
    <lineage>
        <taxon>Bacteria</taxon>
        <taxon>Pseudomonadati</taxon>
        <taxon>Bacteroidota</taxon>
        <taxon>Cytophagia</taxon>
        <taxon>Cytophagales</taxon>
        <taxon>Cyclobacteriaceae</taxon>
        <taxon>Cyclobacterium</taxon>
    </lineage>
</organism>
<dbReference type="InterPro" id="IPR013324">
    <property type="entry name" value="RNA_pol_sigma_r3/r4-like"/>
</dbReference>